<evidence type="ECO:0000259" key="7">
    <source>
        <dbReference type="Pfam" id="PF02687"/>
    </source>
</evidence>
<accession>A0A7S3CSM5</accession>
<feature type="domain" description="ABC3 transporter permease C-terminal" evidence="7">
    <location>
        <begin position="15"/>
        <end position="131"/>
    </location>
</feature>
<name>A0A7S3CSM5_9SPIT</name>
<evidence type="ECO:0000256" key="6">
    <source>
        <dbReference type="SAM" id="Phobius"/>
    </source>
</evidence>
<evidence type="ECO:0000256" key="5">
    <source>
        <dbReference type="ARBA" id="ARBA00023136"/>
    </source>
</evidence>
<keyword evidence="5 6" id="KW-0472">Membrane</keyword>
<sequence>MVNETMQALTLILSLIIAFLFLLSFFQFVLAVQANLKDNQWQIGVLRAMGMNQGDVRVMTLVESTSVILSAIVLGFGVGYVMTVATLSVIHITQEMPIDYSIDWKMVGALFSMALLTVNYGTDLCISQVSKKKITAILKGD</sequence>
<reference evidence="8" key="1">
    <citation type="submission" date="2021-01" db="EMBL/GenBank/DDBJ databases">
        <authorList>
            <person name="Corre E."/>
            <person name="Pelletier E."/>
            <person name="Niang G."/>
            <person name="Scheremetjew M."/>
            <person name="Finn R."/>
            <person name="Kale V."/>
            <person name="Holt S."/>
            <person name="Cochrane G."/>
            <person name="Meng A."/>
            <person name="Brown T."/>
            <person name="Cohen L."/>
        </authorList>
    </citation>
    <scope>NUCLEOTIDE SEQUENCE</scope>
    <source>
        <strain evidence="8">Ras09</strain>
    </source>
</reference>
<proteinExistence type="predicted"/>
<comment type="subcellular location">
    <subcellularLocation>
        <location evidence="1">Cell membrane</location>
        <topology evidence="1">Multi-pass membrane protein</topology>
    </subcellularLocation>
</comment>
<dbReference type="GO" id="GO:0005886">
    <property type="term" value="C:plasma membrane"/>
    <property type="evidence" value="ECO:0007669"/>
    <property type="project" value="UniProtKB-SubCell"/>
</dbReference>
<dbReference type="EMBL" id="HBIA01016056">
    <property type="protein sequence ID" value="CAE0236217.1"/>
    <property type="molecule type" value="Transcribed_RNA"/>
</dbReference>
<protein>
    <recommendedName>
        <fullName evidence="7">ABC3 transporter permease C-terminal domain-containing protein</fullName>
    </recommendedName>
</protein>
<evidence type="ECO:0000256" key="2">
    <source>
        <dbReference type="ARBA" id="ARBA00022475"/>
    </source>
</evidence>
<dbReference type="PANTHER" id="PTHR32522:SF5">
    <property type="entry name" value="ABC3 TRANSPORTER PERMEASE PROTEIN DOMAIN-CONTAINING PROTEIN"/>
    <property type="match status" value="1"/>
</dbReference>
<dbReference type="AlphaFoldDB" id="A0A7S3CSM5"/>
<keyword evidence="2" id="KW-1003">Cell membrane</keyword>
<dbReference type="PANTHER" id="PTHR32522">
    <property type="match status" value="1"/>
</dbReference>
<evidence type="ECO:0000256" key="1">
    <source>
        <dbReference type="ARBA" id="ARBA00004651"/>
    </source>
</evidence>
<dbReference type="InterPro" id="IPR003838">
    <property type="entry name" value="ABC3_permease_C"/>
</dbReference>
<dbReference type="Pfam" id="PF02687">
    <property type="entry name" value="FtsX"/>
    <property type="match status" value="1"/>
</dbReference>
<evidence type="ECO:0000256" key="3">
    <source>
        <dbReference type="ARBA" id="ARBA00022692"/>
    </source>
</evidence>
<keyword evidence="3 6" id="KW-0812">Transmembrane</keyword>
<keyword evidence="4 6" id="KW-1133">Transmembrane helix</keyword>
<feature type="transmembrane region" description="Helical" evidence="6">
    <location>
        <begin position="102"/>
        <end position="122"/>
    </location>
</feature>
<evidence type="ECO:0000256" key="4">
    <source>
        <dbReference type="ARBA" id="ARBA00022989"/>
    </source>
</evidence>
<evidence type="ECO:0000313" key="8">
    <source>
        <dbReference type="EMBL" id="CAE0236217.1"/>
    </source>
</evidence>
<feature type="transmembrane region" description="Helical" evidence="6">
    <location>
        <begin position="67"/>
        <end position="90"/>
    </location>
</feature>
<organism evidence="8">
    <name type="scientific">Strombidium rassoulzadegani</name>
    <dbReference type="NCBI Taxonomy" id="1082188"/>
    <lineage>
        <taxon>Eukaryota</taxon>
        <taxon>Sar</taxon>
        <taxon>Alveolata</taxon>
        <taxon>Ciliophora</taxon>
        <taxon>Intramacronucleata</taxon>
        <taxon>Spirotrichea</taxon>
        <taxon>Oligotrichia</taxon>
        <taxon>Strombidiidae</taxon>
        <taxon>Strombidium</taxon>
    </lineage>
</organism>
<gene>
    <name evidence="8" type="ORF">SRAS04492_LOCUS8024</name>
</gene>